<dbReference type="AlphaFoldDB" id="A0A1J4SH72"/>
<reference evidence="6 7" key="1">
    <citation type="journal article" date="2016" name="Environ. Microbiol.">
        <title>Genomic resolution of a cold subsurface aquifer community provides metabolic insights for novel microbes adapted to high CO concentrations.</title>
        <authorList>
            <person name="Probst A.J."/>
            <person name="Castelle C.J."/>
            <person name="Singh A."/>
            <person name="Brown C.T."/>
            <person name="Anantharaman K."/>
            <person name="Sharon I."/>
            <person name="Hug L.A."/>
            <person name="Burstein D."/>
            <person name="Emerson J.B."/>
            <person name="Thomas B.C."/>
            <person name="Banfield J.F."/>
        </authorList>
    </citation>
    <scope>NUCLEOTIDE SEQUENCE [LARGE SCALE GENOMIC DNA]</scope>
    <source>
        <strain evidence="6">CG1_02_38_46</strain>
    </source>
</reference>
<evidence type="ECO:0000313" key="6">
    <source>
        <dbReference type="EMBL" id="OIN97414.1"/>
    </source>
</evidence>
<dbReference type="STRING" id="1817893.AUJ66_03425"/>
<dbReference type="PANTHER" id="PTHR41164:SF1">
    <property type="entry name" value="CURLI PRODUCTION ASSEMBLY_TRANSPORT COMPONENT CSGG"/>
    <property type="match status" value="1"/>
</dbReference>
<evidence type="ECO:0000256" key="4">
    <source>
        <dbReference type="ARBA" id="ARBA00023139"/>
    </source>
</evidence>
<protein>
    <submittedName>
        <fullName evidence="6">Uncharacterized protein</fullName>
    </submittedName>
</protein>
<dbReference type="Gene3D" id="3.40.50.10610">
    <property type="entry name" value="ABC-type transport auxiliary lipoprotein component"/>
    <property type="match status" value="2"/>
</dbReference>
<dbReference type="EMBL" id="MNUO01000049">
    <property type="protein sequence ID" value="OIN97414.1"/>
    <property type="molecule type" value="Genomic_DNA"/>
</dbReference>
<name>A0A1J4SH72_9BACT</name>
<evidence type="ECO:0000256" key="2">
    <source>
        <dbReference type="ARBA" id="ARBA00022729"/>
    </source>
</evidence>
<dbReference type="PROSITE" id="PS51257">
    <property type="entry name" value="PROKAR_LIPOPROTEIN"/>
    <property type="match status" value="1"/>
</dbReference>
<dbReference type="Pfam" id="PF03783">
    <property type="entry name" value="CsgG"/>
    <property type="match status" value="1"/>
</dbReference>
<keyword evidence="4" id="KW-0564">Palmitate</keyword>
<dbReference type="Proteomes" id="UP000182278">
    <property type="component" value="Unassembled WGS sequence"/>
</dbReference>
<keyword evidence="3" id="KW-0472">Membrane</keyword>
<gene>
    <name evidence="6" type="ORF">AUJ66_03425</name>
</gene>
<evidence type="ECO:0000256" key="1">
    <source>
        <dbReference type="ARBA" id="ARBA00022475"/>
    </source>
</evidence>
<evidence type="ECO:0000313" key="7">
    <source>
        <dbReference type="Proteomes" id="UP000182278"/>
    </source>
</evidence>
<evidence type="ECO:0000256" key="5">
    <source>
        <dbReference type="ARBA" id="ARBA00023288"/>
    </source>
</evidence>
<dbReference type="PANTHER" id="PTHR41164">
    <property type="entry name" value="CURLI PRODUCTION ASSEMBLY/TRANSPORT COMPONENT CSGG"/>
    <property type="match status" value="1"/>
</dbReference>
<sequence length="336" mass="35406">METGKKILYWILIGGLLVSLSGCATTGAQVKTGASVTQEVVKFTGPKKRIAVMGFEDKVPRTQERISLLRLLFGGAGVTEGATVGTGMSDMLTTALVESGRFVVVERQNLEDVSEEQKLGVSGRVTDATAVKIGELLGAQILIRGAVTEFQESTGGGAGGIGFGGFGIGVKTAEAHVAIDLKMYDATTGVVLEAKNIERKISESGLALAARVKGISFGGGGFQKTPIGKAVRECIQEAVNYIVVKMETMPWQGRIVTVKEGSVYINAGEETNIKIGDILTVYRAGEELIDPETGLSLGAEQTKIGTIKIEKVEKKFSIGIAVDGSGFNAKDIVKFK</sequence>
<keyword evidence="5" id="KW-0449">Lipoprotein</keyword>
<organism evidence="6 7">
    <name type="scientific">Candidatus Desantisbacteria bacterium CG1_02_38_46</name>
    <dbReference type="NCBI Taxonomy" id="1817893"/>
    <lineage>
        <taxon>Bacteria</taxon>
        <taxon>Candidatus Desantisiibacteriota</taxon>
    </lineage>
</organism>
<keyword evidence="1" id="KW-1003">Cell membrane</keyword>
<dbReference type="GO" id="GO:0030288">
    <property type="term" value="C:outer membrane-bounded periplasmic space"/>
    <property type="evidence" value="ECO:0007669"/>
    <property type="project" value="InterPro"/>
</dbReference>
<proteinExistence type="predicted"/>
<comment type="caution">
    <text evidence="6">The sequence shown here is derived from an EMBL/GenBank/DDBJ whole genome shotgun (WGS) entry which is preliminary data.</text>
</comment>
<evidence type="ECO:0000256" key="3">
    <source>
        <dbReference type="ARBA" id="ARBA00023136"/>
    </source>
</evidence>
<dbReference type="InterPro" id="IPR005534">
    <property type="entry name" value="Curli_assmbl/transp-comp_CsgG"/>
</dbReference>
<keyword evidence="2" id="KW-0732">Signal</keyword>
<accession>A0A1J4SH72</accession>